<dbReference type="Pfam" id="PF02535">
    <property type="entry name" value="Zip"/>
    <property type="match status" value="1"/>
</dbReference>
<organism evidence="7 8">
    <name type="scientific">Coemansia umbellata</name>
    <dbReference type="NCBI Taxonomy" id="1424467"/>
    <lineage>
        <taxon>Eukaryota</taxon>
        <taxon>Fungi</taxon>
        <taxon>Fungi incertae sedis</taxon>
        <taxon>Zoopagomycota</taxon>
        <taxon>Kickxellomycotina</taxon>
        <taxon>Kickxellomycetes</taxon>
        <taxon>Kickxellales</taxon>
        <taxon>Kickxellaceae</taxon>
        <taxon>Coemansia</taxon>
    </lineage>
</organism>
<feature type="transmembrane region" description="Helical" evidence="6">
    <location>
        <begin position="12"/>
        <end position="32"/>
    </location>
</feature>
<feature type="transmembrane region" description="Helical" evidence="6">
    <location>
        <begin position="267"/>
        <end position="284"/>
    </location>
</feature>
<dbReference type="PANTHER" id="PTHR11040">
    <property type="entry name" value="ZINC/IRON TRANSPORTER"/>
    <property type="match status" value="1"/>
</dbReference>
<feature type="compositionally biased region" description="Basic and acidic residues" evidence="5">
    <location>
        <begin position="132"/>
        <end position="141"/>
    </location>
</feature>
<feature type="compositionally biased region" description="Basic residues" evidence="5">
    <location>
        <begin position="226"/>
        <end position="240"/>
    </location>
</feature>
<evidence type="ECO:0000313" key="7">
    <source>
        <dbReference type="EMBL" id="KAJ1995950.1"/>
    </source>
</evidence>
<proteinExistence type="predicted"/>
<gene>
    <name evidence="7" type="primary">ZRT3</name>
    <name evidence="7" type="ORF">EDC05_000318</name>
</gene>
<accession>A0ABQ8PUK0</accession>
<keyword evidence="3 6" id="KW-1133">Transmembrane helix</keyword>
<evidence type="ECO:0000256" key="5">
    <source>
        <dbReference type="SAM" id="MobiDB-lite"/>
    </source>
</evidence>
<feature type="region of interest" description="Disordered" evidence="5">
    <location>
        <begin position="188"/>
        <end position="257"/>
    </location>
</feature>
<feature type="region of interest" description="Disordered" evidence="5">
    <location>
        <begin position="126"/>
        <end position="160"/>
    </location>
</feature>
<feature type="transmembrane region" description="Helical" evidence="6">
    <location>
        <begin position="333"/>
        <end position="357"/>
    </location>
</feature>
<comment type="subcellular location">
    <subcellularLocation>
        <location evidence="1">Membrane</location>
        <topology evidence="1">Multi-pass membrane protein</topology>
    </subcellularLocation>
</comment>
<keyword evidence="4 6" id="KW-0472">Membrane</keyword>
<evidence type="ECO:0000256" key="2">
    <source>
        <dbReference type="ARBA" id="ARBA00022692"/>
    </source>
</evidence>
<name>A0ABQ8PUK0_9FUNG</name>
<evidence type="ECO:0000256" key="4">
    <source>
        <dbReference type="ARBA" id="ARBA00023136"/>
    </source>
</evidence>
<evidence type="ECO:0000256" key="6">
    <source>
        <dbReference type="SAM" id="Phobius"/>
    </source>
</evidence>
<feature type="transmembrane region" description="Helical" evidence="6">
    <location>
        <begin position="44"/>
        <end position="65"/>
    </location>
</feature>
<sequence>MTSDDGSTAQALLFAMTSGATIYLDPLLHALGMPRDFNVLDSHTVLSAMLAGASGIMAYTSISVLTGESIEYLSKASGWSFATKYPGAVAAVLFIIGAYLNLLLVHLVSYITPPDSPIKHACASHPPSPLVAHEEHPDSHSPHRYHMSGSPEERGSAFGKDHVHAHENSNISVGICIGETNEQRPLLESSKTCPQHIHHQQDRSGSAEEISYAATTADTPFQPSSHHYHHGHGHIHSHSHHGNEPETGLTRFGDGTTSQISSRHQKLLIRVGLQTAVAIALHKIPEGLIIYVSRKASPKLGMSVAASLFFHNLPEGLMLALPLFLATERRNMAFLVASLMGAAPPAIGAALGMLVLGDIGHRNESKLSGLFGVAFGLTSGMMCMVSLNGMLPTARIYDKAGNIVAWCFALGVAAMVFANSTLG</sequence>
<dbReference type="InterPro" id="IPR003689">
    <property type="entry name" value="ZIP"/>
</dbReference>
<evidence type="ECO:0000256" key="1">
    <source>
        <dbReference type="ARBA" id="ARBA00004141"/>
    </source>
</evidence>
<dbReference type="PANTHER" id="PTHR11040:SF210">
    <property type="entry name" value="ZINC-REGULATED TRANSPORTER 3"/>
    <property type="match status" value="1"/>
</dbReference>
<keyword evidence="2 6" id="KW-0812">Transmembrane</keyword>
<protein>
    <submittedName>
        <fullName evidence="7">Zinc transporter</fullName>
    </submittedName>
</protein>
<evidence type="ECO:0000313" key="8">
    <source>
        <dbReference type="Proteomes" id="UP001151295"/>
    </source>
</evidence>
<comment type="caution">
    <text evidence="7">The sequence shown here is derived from an EMBL/GenBank/DDBJ whole genome shotgun (WGS) entry which is preliminary data.</text>
</comment>
<feature type="compositionally biased region" description="Basic and acidic residues" evidence="5">
    <location>
        <begin position="151"/>
        <end position="160"/>
    </location>
</feature>
<dbReference type="Proteomes" id="UP001151295">
    <property type="component" value="Unassembled WGS sequence"/>
</dbReference>
<evidence type="ECO:0000256" key="3">
    <source>
        <dbReference type="ARBA" id="ARBA00022989"/>
    </source>
</evidence>
<feature type="compositionally biased region" description="Polar residues" evidence="5">
    <location>
        <begin position="213"/>
        <end position="223"/>
    </location>
</feature>
<feature type="transmembrane region" description="Helical" evidence="6">
    <location>
        <begin position="304"/>
        <end position="326"/>
    </location>
</feature>
<reference evidence="7" key="1">
    <citation type="submission" date="2022-07" db="EMBL/GenBank/DDBJ databases">
        <title>Phylogenomic reconstructions and comparative analyses of Kickxellomycotina fungi.</title>
        <authorList>
            <person name="Reynolds N.K."/>
            <person name="Stajich J.E."/>
            <person name="Barry K."/>
            <person name="Grigoriev I.V."/>
            <person name="Crous P."/>
            <person name="Smith M.E."/>
        </authorList>
    </citation>
    <scope>NUCLEOTIDE SEQUENCE</scope>
    <source>
        <strain evidence="7">BCRC 34882</strain>
    </source>
</reference>
<keyword evidence="8" id="KW-1185">Reference proteome</keyword>
<feature type="transmembrane region" description="Helical" evidence="6">
    <location>
        <begin position="369"/>
        <end position="391"/>
    </location>
</feature>
<feature type="transmembrane region" description="Helical" evidence="6">
    <location>
        <begin position="85"/>
        <end position="111"/>
    </location>
</feature>
<feature type="transmembrane region" description="Helical" evidence="6">
    <location>
        <begin position="403"/>
        <end position="422"/>
    </location>
</feature>
<dbReference type="EMBL" id="JANBQD010000002">
    <property type="protein sequence ID" value="KAJ1995950.1"/>
    <property type="molecule type" value="Genomic_DNA"/>
</dbReference>